<dbReference type="EMBL" id="JAIWYP010000015">
    <property type="protein sequence ID" value="KAH3700571.1"/>
    <property type="molecule type" value="Genomic_DNA"/>
</dbReference>
<comment type="caution">
    <text evidence="1">The sequence shown here is derived from an EMBL/GenBank/DDBJ whole genome shotgun (WGS) entry which is preliminary data.</text>
</comment>
<reference evidence="1" key="1">
    <citation type="journal article" date="2019" name="bioRxiv">
        <title>The Genome of the Zebra Mussel, Dreissena polymorpha: A Resource for Invasive Species Research.</title>
        <authorList>
            <person name="McCartney M.A."/>
            <person name="Auch B."/>
            <person name="Kono T."/>
            <person name="Mallez S."/>
            <person name="Zhang Y."/>
            <person name="Obille A."/>
            <person name="Becker A."/>
            <person name="Abrahante J.E."/>
            <person name="Garbe J."/>
            <person name="Badalamenti J.P."/>
            <person name="Herman A."/>
            <person name="Mangelson H."/>
            <person name="Liachko I."/>
            <person name="Sullivan S."/>
            <person name="Sone E.D."/>
            <person name="Koren S."/>
            <person name="Silverstein K.A.T."/>
            <person name="Beckman K.B."/>
            <person name="Gohl D.M."/>
        </authorList>
    </citation>
    <scope>NUCLEOTIDE SEQUENCE</scope>
    <source>
        <strain evidence="1">Duluth1</strain>
        <tissue evidence="1">Whole animal</tissue>
    </source>
</reference>
<evidence type="ECO:0000313" key="2">
    <source>
        <dbReference type="Proteomes" id="UP000828390"/>
    </source>
</evidence>
<protein>
    <submittedName>
        <fullName evidence="1">Uncharacterized protein</fullName>
    </submittedName>
</protein>
<evidence type="ECO:0000313" key="1">
    <source>
        <dbReference type="EMBL" id="KAH3700571.1"/>
    </source>
</evidence>
<dbReference type="AlphaFoldDB" id="A0A9D3YLA4"/>
<proteinExistence type="predicted"/>
<dbReference type="Proteomes" id="UP000828390">
    <property type="component" value="Unassembled WGS sequence"/>
</dbReference>
<gene>
    <name evidence="1" type="ORF">DPMN_075550</name>
</gene>
<accession>A0A9D3YLA4</accession>
<organism evidence="1 2">
    <name type="scientific">Dreissena polymorpha</name>
    <name type="common">Zebra mussel</name>
    <name type="synonym">Mytilus polymorpha</name>
    <dbReference type="NCBI Taxonomy" id="45954"/>
    <lineage>
        <taxon>Eukaryota</taxon>
        <taxon>Metazoa</taxon>
        <taxon>Spiralia</taxon>
        <taxon>Lophotrochozoa</taxon>
        <taxon>Mollusca</taxon>
        <taxon>Bivalvia</taxon>
        <taxon>Autobranchia</taxon>
        <taxon>Heteroconchia</taxon>
        <taxon>Euheterodonta</taxon>
        <taxon>Imparidentia</taxon>
        <taxon>Neoheterodontei</taxon>
        <taxon>Myida</taxon>
        <taxon>Dreissenoidea</taxon>
        <taxon>Dreissenidae</taxon>
        <taxon>Dreissena</taxon>
    </lineage>
</organism>
<name>A0A9D3YLA4_DREPO</name>
<keyword evidence="2" id="KW-1185">Reference proteome</keyword>
<reference evidence="1" key="2">
    <citation type="submission" date="2020-11" db="EMBL/GenBank/DDBJ databases">
        <authorList>
            <person name="McCartney M.A."/>
            <person name="Auch B."/>
            <person name="Kono T."/>
            <person name="Mallez S."/>
            <person name="Becker A."/>
            <person name="Gohl D.M."/>
            <person name="Silverstein K.A.T."/>
            <person name="Koren S."/>
            <person name="Bechman K.B."/>
            <person name="Herman A."/>
            <person name="Abrahante J.E."/>
            <person name="Garbe J."/>
        </authorList>
    </citation>
    <scope>NUCLEOTIDE SEQUENCE</scope>
    <source>
        <strain evidence="1">Duluth1</strain>
        <tissue evidence="1">Whole animal</tissue>
    </source>
</reference>
<sequence length="128" mass="14202">MYTGLGHQFYYIGSVSQFLPYICTGTHVHRTGSSVLLNWLGQSSLTSHLYGDSCIQNCAISSTILGGAVKSYLTSVKRLMYTGLCHQFYYTGWGSQVLPDVCRETHVYRTVPSVLLYWVGQSSLTSSL</sequence>